<evidence type="ECO:0000256" key="1">
    <source>
        <dbReference type="ARBA" id="ARBA00012417"/>
    </source>
</evidence>
<dbReference type="GO" id="GO:0003677">
    <property type="term" value="F:DNA binding"/>
    <property type="evidence" value="ECO:0007669"/>
    <property type="project" value="InterPro"/>
</dbReference>
<dbReference type="NCBIfam" id="NF011538">
    <property type="entry name" value="PRK14975.1-1"/>
    <property type="match status" value="1"/>
</dbReference>
<protein>
    <recommendedName>
        <fullName evidence="1">DNA-directed DNA polymerase</fullName>
        <ecNumber evidence="1">2.7.7.7</ecNumber>
    </recommendedName>
</protein>
<dbReference type="InterPro" id="IPR001098">
    <property type="entry name" value="DNA-dir_DNA_pol_A_palm_dom"/>
</dbReference>
<accession>A0A1M5DKE9</accession>
<dbReference type="GO" id="GO:0006261">
    <property type="term" value="P:DNA-templated DNA replication"/>
    <property type="evidence" value="ECO:0007669"/>
    <property type="project" value="InterPro"/>
</dbReference>
<dbReference type="PRINTS" id="PR00868">
    <property type="entry name" value="DNAPOLI"/>
</dbReference>
<dbReference type="PANTHER" id="PTHR10133">
    <property type="entry name" value="DNA POLYMERASE I"/>
    <property type="match status" value="1"/>
</dbReference>
<evidence type="ECO:0000256" key="2">
    <source>
        <dbReference type="ARBA" id="ARBA00022705"/>
    </source>
</evidence>
<evidence type="ECO:0000256" key="4">
    <source>
        <dbReference type="SAM" id="MobiDB-lite"/>
    </source>
</evidence>
<keyword evidence="7" id="KW-1185">Reference proteome</keyword>
<dbReference type="PANTHER" id="PTHR10133:SF27">
    <property type="entry name" value="DNA POLYMERASE NU"/>
    <property type="match status" value="1"/>
</dbReference>
<gene>
    <name evidence="6" type="ORF">SAMN05444320_104497</name>
</gene>
<dbReference type="CDD" id="cd06444">
    <property type="entry name" value="DNA_pol_A"/>
    <property type="match status" value="1"/>
</dbReference>
<dbReference type="GO" id="GO:0003887">
    <property type="term" value="F:DNA-directed DNA polymerase activity"/>
    <property type="evidence" value="ECO:0007669"/>
    <property type="project" value="UniProtKB-EC"/>
</dbReference>
<dbReference type="Gene3D" id="3.30.70.370">
    <property type="match status" value="1"/>
</dbReference>
<proteinExistence type="predicted"/>
<reference evidence="6 7" key="1">
    <citation type="submission" date="2016-11" db="EMBL/GenBank/DDBJ databases">
        <authorList>
            <person name="Jaros S."/>
            <person name="Januszkiewicz K."/>
            <person name="Wedrychowicz H."/>
        </authorList>
    </citation>
    <scope>NUCLEOTIDE SEQUENCE [LARGE SCALE GENOMIC DNA]</scope>
    <source>
        <strain evidence="6 7">DSM 44523</strain>
    </source>
</reference>
<dbReference type="Pfam" id="PF00476">
    <property type="entry name" value="DNA_pol_A"/>
    <property type="match status" value="1"/>
</dbReference>
<name>A0A1M5DKE9_STRHI</name>
<dbReference type="EMBL" id="FQVN01000004">
    <property type="protein sequence ID" value="SHF67447.1"/>
    <property type="molecule type" value="Genomic_DNA"/>
</dbReference>
<evidence type="ECO:0000259" key="5">
    <source>
        <dbReference type="SMART" id="SM00482"/>
    </source>
</evidence>
<feature type="domain" description="DNA-directed DNA polymerase family A palm" evidence="5">
    <location>
        <begin position="311"/>
        <end position="515"/>
    </location>
</feature>
<dbReference type="InterPro" id="IPR043502">
    <property type="entry name" value="DNA/RNA_pol_sf"/>
</dbReference>
<evidence type="ECO:0000313" key="6">
    <source>
        <dbReference type="EMBL" id="SHF67447.1"/>
    </source>
</evidence>
<dbReference type="InterPro" id="IPR002298">
    <property type="entry name" value="DNA_polymerase_A"/>
</dbReference>
<dbReference type="EC" id="2.7.7.7" evidence="1"/>
<feature type="compositionally biased region" description="Gly residues" evidence="4">
    <location>
        <begin position="1"/>
        <end position="10"/>
    </location>
</feature>
<organism evidence="6 7">
    <name type="scientific">Streptoalloteichus hindustanus</name>
    <dbReference type="NCBI Taxonomy" id="2017"/>
    <lineage>
        <taxon>Bacteria</taxon>
        <taxon>Bacillati</taxon>
        <taxon>Actinomycetota</taxon>
        <taxon>Actinomycetes</taxon>
        <taxon>Pseudonocardiales</taxon>
        <taxon>Pseudonocardiaceae</taxon>
        <taxon>Streptoalloteichus</taxon>
    </lineage>
</organism>
<comment type="catalytic activity">
    <reaction evidence="3">
        <text>DNA(n) + a 2'-deoxyribonucleoside 5'-triphosphate = DNA(n+1) + diphosphate</text>
        <dbReference type="Rhea" id="RHEA:22508"/>
        <dbReference type="Rhea" id="RHEA-COMP:17339"/>
        <dbReference type="Rhea" id="RHEA-COMP:17340"/>
        <dbReference type="ChEBI" id="CHEBI:33019"/>
        <dbReference type="ChEBI" id="CHEBI:61560"/>
        <dbReference type="ChEBI" id="CHEBI:173112"/>
        <dbReference type="EC" id="2.7.7.7"/>
    </reaction>
</comment>
<dbReference type="Gene3D" id="1.10.150.20">
    <property type="entry name" value="5' to 3' exonuclease, C-terminal subdomain"/>
    <property type="match status" value="1"/>
</dbReference>
<dbReference type="AlphaFoldDB" id="A0A1M5DKE9"/>
<dbReference type="Proteomes" id="UP000184501">
    <property type="component" value="Unassembled WGS sequence"/>
</dbReference>
<dbReference type="SUPFAM" id="SSF56672">
    <property type="entry name" value="DNA/RNA polymerases"/>
    <property type="match status" value="1"/>
</dbReference>
<dbReference type="GO" id="GO:0006302">
    <property type="term" value="P:double-strand break repair"/>
    <property type="evidence" value="ECO:0007669"/>
    <property type="project" value="TreeGrafter"/>
</dbReference>
<sequence length="556" mass="59784">MAPRPDGGGRLRPVGVDGEPLGPVEEVDDLAGRVAEWERVAGPRWVWPATAEVYPELLRAGVRVRRCHDLGLAEGLLLGWAGRHGEPRWWGAAWARSRGGPVPADPPAPRREESQPALFEPVAAGTPDVDPVDAMTAVWVDQARRVAGVDRPELMRLLVAAESAGSLAAAEMSHHGLPWRVDVHDALLTELLGPRPAVGARPGRLVELADRIGAAFGGRAVNPDSPAEVVRAFAHDGVAVPSTRSWVLRGVDHPAVEPLLRYKELSRLFSAHGWSWLESWVRGGRFRPEYVVGGVVSGRWASRGGAALQLPRVVRRAVVADPGWVLVVADAAQVEPRVLAALSGDRRFAEVAGEGDLYAGVAAEVFGGDRQRAKVALLSAMYGGTSGGAGPLLAVLRQRFPEAVEFVEAAARAGEEGRMVRSRLGRTSPPPSAGWRAVVEQGADPGAGEVEERQARRVARGWGRFTRNFVVQASAAEWALVLVAVLRGRLAPWAGSAELVFFQHDEVVLHCRREVADRVREEVRAAGVEATRWVFGATPVRFPLGVSVVDCYVDAK</sequence>
<evidence type="ECO:0000313" key="7">
    <source>
        <dbReference type="Proteomes" id="UP000184501"/>
    </source>
</evidence>
<evidence type="ECO:0000256" key="3">
    <source>
        <dbReference type="ARBA" id="ARBA00049244"/>
    </source>
</evidence>
<dbReference type="SMART" id="SM00482">
    <property type="entry name" value="POLAc"/>
    <property type="match status" value="1"/>
</dbReference>
<feature type="region of interest" description="Disordered" evidence="4">
    <location>
        <begin position="1"/>
        <end position="24"/>
    </location>
</feature>
<keyword evidence="2" id="KW-0235">DNA replication</keyword>
<dbReference type="STRING" id="2017.SAMN05444320_104497"/>